<dbReference type="Proteomes" id="UP000887575">
    <property type="component" value="Unassembled WGS sequence"/>
</dbReference>
<sequence length="80" mass="8921">MRGQPTGTTTGAKSQKAPNIRELPSIARCLRADIDMTKKDTIMLVMIFPRQMGSESCDNFLRMRNGKCRMLSSSSFVLHG</sequence>
<evidence type="ECO:0000313" key="2">
    <source>
        <dbReference type="WBParaSite" id="MBELARI_LOCUS13502"/>
    </source>
</evidence>
<organism evidence="1 2">
    <name type="scientific">Mesorhabditis belari</name>
    <dbReference type="NCBI Taxonomy" id="2138241"/>
    <lineage>
        <taxon>Eukaryota</taxon>
        <taxon>Metazoa</taxon>
        <taxon>Ecdysozoa</taxon>
        <taxon>Nematoda</taxon>
        <taxon>Chromadorea</taxon>
        <taxon>Rhabditida</taxon>
        <taxon>Rhabditina</taxon>
        <taxon>Rhabditomorpha</taxon>
        <taxon>Rhabditoidea</taxon>
        <taxon>Rhabditidae</taxon>
        <taxon>Mesorhabditinae</taxon>
        <taxon>Mesorhabditis</taxon>
    </lineage>
</organism>
<proteinExistence type="predicted"/>
<accession>A0AAF3EHS1</accession>
<dbReference type="WBParaSite" id="MBELARI_LOCUS13502">
    <property type="protein sequence ID" value="MBELARI_LOCUS13502"/>
    <property type="gene ID" value="MBELARI_LOCUS13502"/>
</dbReference>
<evidence type="ECO:0000313" key="1">
    <source>
        <dbReference type="Proteomes" id="UP000887575"/>
    </source>
</evidence>
<reference evidence="2" key="1">
    <citation type="submission" date="2024-02" db="UniProtKB">
        <authorList>
            <consortium name="WormBaseParasite"/>
        </authorList>
    </citation>
    <scope>IDENTIFICATION</scope>
</reference>
<dbReference type="AlphaFoldDB" id="A0AAF3EHS1"/>
<name>A0AAF3EHS1_9BILA</name>
<protein>
    <submittedName>
        <fullName evidence="2">Uncharacterized protein</fullName>
    </submittedName>
</protein>
<keyword evidence="1" id="KW-1185">Reference proteome</keyword>